<feature type="compositionally biased region" description="Basic and acidic residues" evidence="8">
    <location>
        <begin position="125"/>
        <end position="139"/>
    </location>
</feature>
<keyword evidence="6" id="KW-0472">Membrane</keyword>
<dbReference type="OrthoDB" id="680041at2759"/>
<evidence type="ECO:0000256" key="5">
    <source>
        <dbReference type="ARBA" id="ARBA00022475"/>
    </source>
</evidence>
<evidence type="ECO:0000256" key="7">
    <source>
        <dbReference type="ARBA" id="ARBA00023294"/>
    </source>
</evidence>
<comment type="subcellular location">
    <subcellularLocation>
        <location evidence="2">Cell membrane</location>
    </subcellularLocation>
</comment>
<evidence type="ECO:0000313" key="10">
    <source>
        <dbReference type="Proteomes" id="UP001165190"/>
    </source>
</evidence>
<dbReference type="EMBL" id="BSYR01000048">
    <property type="protein sequence ID" value="GMJ07596.1"/>
    <property type="molecule type" value="Genomic_DNA"/>
</dbReference>
<evidence type="ECO:0008006" key="11">
    <source>
        <dbReference type="Google" id="ProtNLM"/>
    </source>
</evidence>
<keyword evidence="5" id="KW-1003">Cell membrane</keyword>
<dbReference type="Proteomes" id="UP001165190">
    <property type="component" value="Unassembled WGS sequence"/>
</dbReference>
<evidence type="ECO:0000256" key="6">
    <source>
        <dbReference type="ARBA" id="ARBA00023136"/>
    </source>
</evidence>
<feature type="region of interest" description="Disordered" evidence="8">
    <location>
        <begin position="116"/>
        <end position="210"/>
    </location>
</feature>
<protein>
    <recommendedName>
        <fullName evidence="11">Protein BIG GRAIN 1-like B</fullName>
    </recommendedName>
</protein>
<feature type="compositionally biased region" description="Low complexity" evidence="8">
    <location>
        <begin position="177"/>
        <end position="189"/>
    </location>
</feature>
<gene>
    <name evidence="9" type="ORF">HRI_004428800</name>
</gene>
<evidence type="ECO:0000256" key="4">
    <source>
        <dbReference type="ARBA" id="ARBA00022448"/>
    </source>
</evidence>
<comment type="similarity">
    <text evidence="3">Belongs to the BIG GRAIN 1 (BG1) plant protein family.</text>
</comment>
<dbReference type="GO" id="GO:0005886">
    <property type="term" value="C:plasma membrane"/>
    <property type="evidence" value="ECO:0007669"/>
    <property type="project" value="UniProtKB-SubCell"/>
</dbReference>
<dbReference type="AlphaFoldDB" id="A0A9W7J305"/>
<dbReference type="PANTHER" id="PTHR33541:SF12">
    <property type="entry name" value="PROTEIN BIG GRAIN 1-LIKE A"/>
    <property type="match status" value="1"/>
</dbReference>
<accession>A0A9W7J305</accession>
<feature type="compositionally biased region" description="Polar residues" evidence="8">
    <location>
        <begin position="190"/>
        <end position="210"/>
    </location>
</feature>
<evidence type="ECO:0000256" key="8">
    <source>
        <dbReference type="SAM" id="MobiDB-lite"/>
    </source>
</evidence>
<feature type="compositionally biased region" description="Polar residues" evidence="8">
    <location>
        <begin position="162"/>
        <end position="171"/>
    </location>
</feature>
<sequence>MKTSFSSTLLDRIYRSIDDGETRNEDMNFYTETMRRTQNVSAFQQACLVENLMEKKANSDKKHEHDGVLFSSTSISSDSSSGFFSFSSSDTESMYCMKTKAPSCFVRPWPRPVKTRLSAAAQSDKPLETEQSTAEKIHGDFNNFKKMKQRQPISPGGRLASFINSLFTTGNTKKPKSSPSTPSLSSTLSRDQNQTSPCASASPFSRSCLSKNTPLTREKLRHGAKRTVRFSPVTVLADEDCRPCGGQNEIGKSPSRKYDREIKFQTMEKARRVEEMAREFLKEYHLNQKKNEFNSMDSRINYEEEDDDDDASSCSSSDLFELDHLVHLGNHRYEEELPVYETTHVETNRAIANGLIL</sequence>
<dbReference type="InterPro" id="IPR039621">
    <property type="entry name" value="BG1-like"/>
</dbReference>
<evidence type="ECO:0000256" key="1">
    <source>
        <dbReference type="ARBA" id="ARBA00002281"/>
    </source>
</evidence>
<keyword evidence="7" id="KW-0927">Auxin signaling pathway</keyword>
<reference evidence="9" key="1">
    <citation type="submission" date="2023-05" db="EMBL/GenBank/DDBJ databases">
        <title>Genome and transcriptome analyses reveal genes involved in the formation of fine ridges on petal epidermal cells in Hibiscus trionum.</title>
        <authorList>
            <person name="Koshimizu S."/>
            <person name="Masuda S."/>
            <person name="Ishii T."/>
            <person name="Shirasu K."/>
            <person name="Hoshino A."/>
            <person name="Arita M."/>
        </authorList>
    </citation>
    <scope>NUCLEOTIDE SEQUENCE</scope>
    <source>
        <strain evidence="9">Hamamatsu line</strain>
    </source>
</reference>
<dbReference type="PANTHER" id="PTHR33541">
    <property type="entry name" value="PROTEIN BIG GRAIN 1-LIKE A-RELATED"/>
    <property type="match status" value="1"/>
</dbReference>
<organism evidence="9 10">
    <name type="scientific">Hibiscus trionum</name>
    <name type="common">Flower of an hour</name>
    <dbReference type="NCBI Taxonomy" id="183268"/>
    <lineage>
        <taxon>Eukaryota</taxon>
        <taxon>Viridiplantae</taxon>
        <taxon>Streptophyta</taxon>
        <taxon>Embryophyta</taxon>
        <taxon>Tracheophyta</taxon>
        <taxon>Spermatophyta</taxon>
        <taxon>Magnoliopsida</taxon>
        <taxon>eudicotyledons</taxon>
        <taxon>Gunneridae</taxon>
        <taxon>Pentapetalae</taxon>
        <taxon>rosids</taxon>
        <taxon>malvids</taxon>
        <taxon>Malvales</taxon>
        <taxon>Malvaceae</taxon>
        <taxon>Malvoideae</taxon>
        <taxon>Hibiscus</taxon>
    </lineage>
</organism>
<keyword evidence="4" id="KW-0813">Transport</keyword>
<evidence type="ECO:0000256" key="3">
    <source>
        <dbReference type="ARBA" id="ARBA00010067"/>
    </source>
</evidence>
<comment type="caution">
    <text evidence="9">The sequence shown here is derived from an EMBL/GenBank/DDBJ whole genome shotgun (WGS) entry which is preliminary data.</text>
</comment>
<proteinExistence type="inferred from homology"/>
<keyword evidence="10" id="KW-1185">Reference proteome</keyword>
<name>A0A9W7J305_HIBTR</name>
<evidence type="ECO:0000256" key="2">
    <source>
        <dbReference type="ARBA" id="ARBA00004236"/>
    </source>
</evidence>
<dbReference type="GO" id="GO:0009734">
    <property type="term" value="P:auxin-activated signaling pathway"/>
    <property type="evidence" value="ECO:0007669"/>
    <property type="project" value="UniProtKB-KW"/>
</dbReference>
<evidence type="ECO:0000313" key="9">
    <source>
        <dbReference type="EMBL" id="GMJ07596.1"/>
    </source>
</evidence>
<comment type="function">
    <text evidence="1">Involved in auxin transport. Regulator of the auxin signaling pathway.</text>
</comment>